<sequence length="58" mass="6937">TKERPHPCHECGKCFTRREHLRRHAIIHLGQKPFACTVRGCTRAFYRSDQLLRHSRTH</sequence>
<dbReference type="HOGENOM" id="CLU_002678_42_25_1"/>
<evidence type="ECO:0000313" key="7">
    <source>
        <dbReference type="EMBL" id="EME78247.1"/>
    </source>
</evidence>
<dbReference type="EMBL" id="KB446563">
    <property type="protein sequence ID" value="EME78247.1"/>
    <property type="molecule type" value="Genomic_DNA"/>
</dbReference>
<dbReference type="GeneID" id="19341000"/>
<dbReference type="OrthoDB" id="3946596at2759"/>
<dbReference type="Gene3D" id="3.30.160.60">
    <property type="entry name" value="Classic Zinc Finger"/>
    <property type="match status" value="2"/>
</dbReference>
<feature type="domain" description="C2H2-type" evidence="6">
    <location>
        <begin position="34"/>
        <end position="58"/>
    </location>
</feature>
<dbReference type="GO" id="GO:0000978">
    <property type="term" value="F:RNA polymerase II cis-regulatory region sequence-specific DNA binding"/>
    <property type="evidence" value="ECO:0007669"/>
    <property type="project" value="TreeGrafter"/>
</dbReference>
<keyword evidence="1" id="KW-0479">Metal-binding</keyword>
<keyword evidence="2" id="KW-0677">Repeat</keyword>
<evidence type="ECO:0000256" key="4">
    <source>
        <dbReference type="ARBA" id="ARBA00022833"/>
    </source>
</evidence>
<dbReference type="VEuPathDB" id="FungiDB:MYCFIDRAFT_7171"/>
<evidence type="ECO:0000259" key="6">
    <source>
        <dbReference type="PROSITE" id="PS50157"/>
    </source>
</evidence>
<feature type="domain" description="C2H2-type" evidence="6">
    <location>
        <begin position="6"/>
        <end position="33"/>
    </location>
</feature>
<evidence type="ECO:0000256" key="3">
    <source>
        <dbReference type="ARBA" id="ARBA00022771"/>
    </source>
</evidence>
<dbReference type="FunFam" id="3.30.160.60:FF:001155">
    <property type="entry name" value="Zinc finger 30C"/>
    <property type="match status" value="1"/>
</dbReference>
<evidence type="ECO:0000256" key="5">
    <source>
        <dbReference type="PROSITE-ProRule" id="PRU00042"/>
    </source>
</evidence>
<keyword evidence="3 5" id="KW-0863">Zinc-finger</keyword>
<dbReference type="Pfam" id="PF00096">
    <property type="entry name" value="zf-C2H2"/>
    <property type="match status" value="2"/>
</dbReference>
<dbReference type="InterPro" id="IPR036236">
    <property type="entry name" value="Znf_C2H2_sf"/>
</dbReference>
<dbReference type="GO" id="GO:0005667">
    <property type="term" value="C:transcription regulator complex"/>
    <property type="evidence" value="ECO:0007669"/>
    <property type="project" value="TreeGrafter"/>
</dbReference>
<dbReference type="SUPFAM" id="SSF57667">
    <property type="entry name" value="beta-beta-alpha zinc fingers"/>
    <property type="match status" value="1"/>
</dbReference>
<name>M3ALF3_PSEFD</name>
<dbReference type="PROSITE" id="PS50157">
    <property type="entry name" value="ZINC_FINGER_C2H2_2"/>
    <property type="match status" value="2"/>
</dbReference>
<dbReference type="GO" id="GO:0008270">
    <property type="term" value="F:zinc ion binding"/>
    <property type="evidence" value="ECO:0007669"/>
    <property type="project" value="UniProtKB-KW"/>
</dbReference>
<dbReference type="RefSeq" id="XP_007930471.1">
    <property type="nucleotide sequence ID" value="XM_007932280.1"/>
</dbReference>
<dbReference type="InterPro" id="IPR013087">
    <property type="entry name" value="Znf_C2H2_type"/>
</dbReference>
<proteinExistence type="predicted"/>
<dbReference type="eggNOG" id="KOG1721">
    <property type="taxonomic scope" value="Eukaryota"/>
</dbReference>
<dbReference type="GO" id="GO:0000785">
    <property type="term" value="C:chromatin"/>
    <property type="evidence" value="ECO:0007669"/>
    <property type="project" value="TreeGrafter"/>
</dbReference>
<protein>
    <recommendedName>
        <fullName evidence="6">C2H2-type domain-containing protein</fullName>
    </recommendedName>
</protein>
<dbReference type="PROSITE" id="PS00028">
    <property type="entry name" value="ZINC_FINGER_C2H2_1"/>
    <property type="match status" value="2"/>
</dbReference>
<keyword evidence="8" id="KW-1185">Reference proteome</keyword>
<feature type="non-terminal residue" evidence="7">
    <location>
        <position position="1"/>
    </location>
</feature>
<dbReference type="AlphaFoldDB" id="M3ALF3"/>
<feature type="non-terminal residue" evidence="7">
    <location>
        <position position="58"/>
    </location>
</feature>
<dbReference type="FunFam" id="3.30.160.60:FF:000125">
    <property type="entry name" value="Putative zinc finger protein 143"/>
    <property type="match status" value="1"/>
</dbReference>
<evidence type="ECO:0000256" key="2">
    <source>
        <dbReference type="ARBA" id="ARBA00022737"/>
    </source>
</evidence>
<dbReference type="Proteomes" id="UP000016932">
    <property type="component" value="Unassembled WGS sequence"/>
</dbReference>
<reference evidence="7 8" key="1">
    <citation type="journal article" date="2012" name="PLoS Pathog.">
        <title>Diverse lifestyles and strategies of plant pathogenesis encoded in the genomes of eighteen Dothideomycetes fungi.</title>
        <authorList>
            <person name="Ohm R.A."/>
            <person name="Feau N."/>
            <person name="Henrissat B."/>
            <person name="Schoch C.L."/>
            <person name="Horwitz B.A."/>
            <person name="Barry K.W."/>
            <person name="Condon B.J."/>
            <person name="Copeland A.C."/>
            <person name="Dhillon B."/>
            <person name="Glaser F."/>
            <person name="Hesse C.N."/>
            <person name="Kosti I."/>
            <person name="LaButti K."/>
            <person name="Lindquist E.A."/>
            <person name="Lucas S."/>
            <person name="Salamov A.A."/>
            <person name="Bradshaw R.E."/>
            <person name="Ciuffetti L."/>
            <person name="Hamelin R.C."/>
            <person name="Kema G.H.J."/>
            <person name="Lawrence C."/>
            <person name="Scott J.A."/>
            <person name="Spatafora J.W."/>
            <person name="Turgeon B.G."/>
            <person name="de Wit P.J.G.M."/>
            <person name="Zhong S."/>
            <person name="Goodwin S.B."/>
            <person name="Grigoriev I.V."/>
        </authorList>
    </citation>
    <scope>NUCLEOTIDE SEQUENCE [LARGE SCALE GENOMIC DNA]</scope>
    <source>
        <strain evidence="7 8">CIRAD86</strain>
    </source>
</reference>
<gene>
    <name evidence="7" type="ORF">MYCFIDRAFT_7171</name>
</gene>
<dbReference type="PANTHER" id="PTHR14003">
    <property type="entry name" value="TRANSCRIPTIONAL REPRESSOR PROTEIN YY"/>
    <property type="match status" value="1"/>
</dbReference>
<dbReference type="GO" id="GO:0000981">
    <property type="term" value="F:DNA-binding transcription factor activity, RNA polymerase II-specific"/>
    <property type="evidence" value="ECO:0007669"/>
    <property type="project" value="UniProtKB-ARBA"/>
</dbReference>
<evidence type="ECO:0000313" key="8">
    <source>
        <dbReference type="Proteomes" id="UP000016932"/>
    </source>
</evidence>
<accession>M3ALF3</accession>
<dbReference type="PANTHER" id="PTHR14003:SF25">
    <property type="entry name" value="GASTRULA ZINC FINGER PROTEIN XLCGF57.1"/>
    <property type="match status" value="1"/>
</dbReference>
<dbReference type="SMART" id="SM00355">
    <property type="entry name" value="ZnF_C2H2"/>
    <property type="match status" value="2"/>
</dbReference>
<keyword evidence="4" id="KW-0862">Zinc</keyword>
<evidence type="ECO:0000256" key="1">
    <source>
        <dbReference type="ARBA" id="ARBA00022723"/>
    </source>
</evidence>
<dbReference type="KEGG" id="pfj:MYCFIDRAFT_7171"/>
<organism evidence="7 8">
    <name type="scientific">Pseudocercospora fijiensis (strain CIRAD86)</name>
    <name type="common">Black leaf streak disease fungus</name>
    <name type="synonym">Mycosphaerella fijiensis</name>
    <dbReference type="NCBI Taxonomy" id="383855"/>
    <lineage>
        <taxon>Eukaryota</taxon>
        <taxon>Fungi</taxon>
        <taxon>Dikarya</taxon>
        <taxon>Ascomycota</taxon>
        <taxon>Pezizomycotina</taxon>
        <taxon>Dothideomycetes</taxon>
        <taxon>Dothideomycetidae</taxon>
        <taxon>Mycosphaerellales</taxon>
        <taxon>Mycosphaerellaceae</taxon>
        <taxon>Pseudocercospora</taxon>
    </lineage>
</organism>